<dbReference type="SMART" id="SM00028">
    <property type="entry name" value="TPR"/>
    <property type="match status" value="4"/>
</dbReference>
<dbReference type="InterPro" id="IPR011990">
    <property type="entry name" value="TPR-like_helical_dom_sf"/>
</dbReference>
<keyword evidence="6" id="KW-1185">Reference proteome</keyword>
<organism evidence="5 6">
    <name type="scientific">Treponema succinifaciens (strain ATCC 33096 / DSM 2489 / 6091)</name>
    <dbReference type="NCBI Taxonomy" id="869209"/>
    <lineage>
        <taxon>Bacteria</taxon>
        <taxon>Pseudomonadati</taxon>
        <taxon>Spirochaetota</taxon>
        <taxon>Spirochaetia</taxon>
        <taxon>Spirochaetales</taxon>
        <taxon>Treponemataceae</taxon>
        <taxon>Treponema</taxon>
    </lineage>
</organism>
<dbReference type="PROSITE" id="PS50005">
    <property type="entry name" value="TPR"/>
    <property type="match status" value="2"/>
</dbReference>
<name>F2NSJ6_TRES6</name>
<dbReference type="GeneID" id="302999020"/>
<evidence type="ECO:0000256" key="3">
    <source>
        <dbReference type="PROSITE-ProRule" id="PRU00339"/>
    </source>
</evidence>
<dbReference type="EMBL" id="CP002631">
    <property type="protein sequence ID" value="AEB14770.1"/>
    <property type="molecule type" value="Genomic_DNA"/>
</dbReference>
<keyword evidence="4" id="KW-0732">Signal</keyword>
<keyword evidence="1" id="KW-0677">Repeat</keyword>
<dbReference type="AlphaFoldDB" id="F2NSJ6"/>
<reference evidence="5 6" key="1">
    <citation type="journal article" date="2011" name="Stand. Genomic Sci.">
        <title>Complete genome sequence of Treponema succinifaciens type strain (6091).</title>
        <authorList>
            <person name="Han C."/>
            <person name="Gronow S."/>
            <person name="Teshima H."/>
            <person name="Lapidus A."/>
            <person name="Nolan M."/>
            <person name="Lucas S."/>
            <person name="Hammon N."/>
            <person name="Deshpande S."/>
            <person name="Cheng J.F."/>
            <person name="Zeytun A."/>
            <person name="Tapia R."/>
            <person name="Goodwin L."/>
            <person name="Pitluck S."/>
            <person name="Liolios K."/>
            <person name="Pagani I."/>
            <person name="Ivanova N."/>
            <person name="Mavromatis K."/>
            <person name="Mikhailova N."/>
            <person name="Huntemann M."/>
            <person name="Pati A."/>
            <person name="Chen A."/>
            <person name="Palaniappan K."/>
            <person name="Land M."/>
            <person name="Hauser L."/>
            <person name="Brambilla E.M."/>
            <person name="Rohde M."/>
            <person name="Goker M."/>
            <person name="Woyke T."/>
            <person name="Bristow J."/>
            <person name="Eisen J.A."/>
            <person name="Markowitz V."/>
            <person name="Hugenholtz P."/>
            <person name="Kyrpides N.C."/>
            <person name="Klenk H.P."/>
            <person name="Detter J.C."/>
        </authorList>
    </citation>
    <scope>NUCLEOTIDE SEQUENCE [LARGE SCALE GENOMIC DNA]</scope>
    <source>
        <strain evidence="6">ATCC 33096 / DSM 2489 / 6091</strain>
    </source>
</reference>
<feature type="chain" id="PRO_5003287395" evidence="4">
    <location>
        <begin position="24"/>
        <end position="209"/>
    </location>
</feature>
<dbReference type="PANTHER" id="PTHR44943">
    <property type="entry name" value="CELLULOSE SYNTHASE OPERON PROTEIN C"/>
    <property type="match status" value="1"/>
</dbReference>
<dbReference type="OrthoDB" id="358925at2"/>
<dbReference type="RefSeq" id="WP_013702051.1">
    <property type="nucleotide sequence ID" value="NC_015385.1"/>
</dbReference>
<dbReference type="Pfam" id="PF13432">
    <property type="entry name" value="TPR_16"/>
    <property type="match status" value="1"/>
</dbReference>
<dbReference type="InterPro" id="IPR019734">
    <property type="entry name" value="TPR_rpt"/>
</dbReference>
<dbReference type="eggNOG" id="COG0457">
    <property type="taxonomic scope" value="Bacteria"/>
</dbReference>
<dbReference type="Gene3D" id="1.25.40.10">
    <property type="entry name" value="Tetratricopeptide repeat domain"/>
    <property type="match status" value="2"/>
</dbReference>
<dbReference type="PANTHER" id="PTHR44943:SF4">
    <property type="entry name" value="TPR REPEAT-CONTAINING PROTEIN MJ0798"/>
    <property type="match status" value="1"/>
</dbReference>
<dbReference type="STRING" id="869209.Tresu_1881"/>
<dbReference type="KEGG" id="tsu:Tresu_1881"/>
<feature type="repeat" description="TPR" evidence="3">
    <location>
        <begin position="127"/>
        <end position="160"/>
    </location>
</feature>
<dbReference type="Proteomes" id="UP000006852">
    <property type="component" value="Chromosome"/>
</dbReference>
<dbReference type="HOGENOM" id="CLU_094983_0_0_12"/>
<proteinExistence type="predicted"/>
<sequence>MNKKNCFAFIIFFVFVSAVFSQASRPDALKLYREGKYKDAVAVCEAEISNNPNNMDSYAVLCWSLVGNKQYKEAELRAIEARKINSYDIRLIEVLGEAKFYLGKNNEALDMFQRYVANSSETAARLGTAYYYMGEIYVRQTKYEHADISFSAAVKYEPIYSAHWWTRLGYAREMCGDFKNAVTAYDRALGLNSQNYDAVRGKKRCQERL</sequence>
<evidence type="ECO:0000256" key="1">
    <source>
        <dbReference type="ARBA" id="ARBA00022737"/>
    </source>
</evidence>
<evidence type="ECO:0000313" key="6">
    <source>
        <dbReference type="Proteomes" id="UP000006852"/>
    </source>
</evidence>
<dbReference type="InterPro" id="IPR051685">
    <property type="entry name" value="Ycf3/AcsC/BcsC/TPR_MFPF"/>
</dbReference>
<evidence type="ECO:0000313" key="5">
    <source>
        <dbReference type="EMBL" id="AEB14770.1"/>
    </source>
</evidence>
<feature type="signal peptide" evidence="4">
    <location>
        <begin position="1"/>
        <end position="23"/>
    </location>
</feature>
<gene>
    <name evidence="5" type="ordered locus">Tresu_1881</name>
</gene>
<dbReference type="Pfam" id="PF13429">
    <property type="entry name" value="TPR_15"/>
    <property type="match status" value="1"/>
</dbReference>
<protein>
    <submittedName>
        <fullName evidence="5">Tetratricopeptide TPR_1 repeat-containing protein</fullName>
    </submittedName>
</protein>
<feature type="repeat" description="TPR" evidence="3">
    <location>
        <begin position="162"/>
        <end position="195"/>
    </location>
</feature>
<evidence type="ECO:0000256" key="4">
    <source>
        <dbReference type="SAM" id="SignalP"/>
    </source>
</evidence>
<reference evidence="6" key="2">
    <citation type="submission" date="2011-04" db="EMBL/GenBank/DDBJ databases">
        <title>The complete genome of chromosome of Treponema succinifaciens DSM 2489.</title>
        <authorList>
            <person name="Lucas S."/>
            <person name="Copeland A."/>
            <person name="Lapidus A."/>
            <person name="Bruce D."/>
            <person name="Goodwin L."/>
            <person name="Pitluck S."/>
            <person name="Peters L."/>
            <person name="Kyrpides N."/>
            <person name="Mavromatis K."/>
            <person name="Ivanova N."/>
            <person name="Ovchinnikova G."/>
            <person name="Teshima H."/>
            <person name="Detter J.C."/>
            <person name="Tapia R."/>
            <person name="Han C."/>
            <person name="Land M."/>
            <person name="Hauser L."/>
            <person name="Markowitz V."/>
            <person name="Cheng J.-F."/>
            <person name="Hugenholtz P."/>
            <person name="Woyke T."/>
            <person name="Wu D."/>
            <person name="Gronow S."/>
            <person name="Wellnitz S."/>
            <person name="Brambilla E."/>
            <person name="Klenk H.-P."/>
            <person name="Eisen J.A."/>
        </authorList>
    </citation>
    <scope>NUCLEOTIDE SEQUENCE [LARGE SCALE GENOMIC DNA]</scope>
    <source>
        <strain evidence="6">ATCC 33096 / DSM 2489 / 6091</strain>
    </source>
</reference>
<evidence type="ECO:0000256" key="2">
    <source>
        <dbReference type="ARBA" id="ARBA00022803"/>
    </source>
</evidence>
<accession>F2NSJ6</accession>
<dbReference type="SUPFAM" id="SSF48452">
    <property type="entry name" value="TPR-like"/>
    <property type="match status" value="1"/>
</dbReference>
<keyword evidence="2 3" id="KW-0802">TPR repeat</keyword>